<reference evidence="2 7" key="4">
    <citation type="submission" date="2020-01" db="EMBL/GenBank/DDBJ databases">
        <title>Genome sequence of a 1,3-propanediol producer, Clostridium butyricum S3.</title>
        <authorList>
            <person name="Zhou J."/>
        </authorList>
    </citation>
    <scope>NUCLEOTIDE SEQUENCE [LARGE SCALE GENOMIC DNA]</scope>
    <source>
        <strain evidence="2 7">S3</strain>
    </source>
</reference>
<reference evidence="3 5" key="1">
    <citation type="submission" date="2016-01" db="EMBL/GenBank/DDBJ databases">
        <title>Characterization of the Clostridium difficile lineages that are prevalent in Hong Kong and China.</title>
        <authorList>
            <person name="Kwok J.S.-L."/>
            <person name="Lam W.-Y."/>
            <person name="Ip M."/>
            <person name="Chan T.-F."/>
            <person name="Hawkey P.M."/>
            <person name="Tsui S.K.-W."/>
        </authorList>
    </citation>
    <scope>NUCLEOTIDE SEQUENCE [LARGE SCALE GENOMIC DNA]</scope>
    <source>
        <strain evidence="3 5">300064</strain>
    </source>
</reference>
<dbReference type="Proteomes" id="UP000238081">
    <property type="component" value="Unassembled WGS sequence"/>
</dbReference>
<dbReference type="Gene3D" id="2.40.30.10">
    <property type="entry name" value="Translation factors"/>
    <property type="match status" value="1"/>
</dbReference>
<dbReference type="AlphaFoldDB" id="A0A0A6PX20"/>
<dbReference type="EMBL" id="CP040626">
    <property type="protein sequence ID" value="QMW89514.1"/>
    <property type="molecule type" value="Genomic_DNA"/>
</dbReference>
<dbReference type="RefSeq" id="WP_002582951.1">
    <property type="nucleotide sequence ID" value="NZ_AP019716.1"/>
</dbReference>
<gene>
    <name evidence="3" type="ORF">AWN73_10595</name>
    <name evidence="1" type="ORF">CBU02nite_16120</name>
    <name evidence="4" type="ORF">FF104_00660</name>
    <name evidence="2" type="ORF">GND98_012075</name>
</gene>
<dbReference type="Proteomes" id="UP000515243">
    <property type="component" value="Chromosome 1"/>
</dbReference>
<evidence type="ECO:0000313" key="4">
    <source>
        <dbReference type="EMBL" id="QMW89514.1"/>
    </source>
</evidence>
<sequence length="97" mass="11526">MSYKIFGKKKLMDEVYLIDIEAPDIVKTAKIGLFIIVKNNNEDNDISLEIIDYNKERKIITVVLQRIKDNIKKLELLKERDFIFDIMGPFRVPYVKY</sequence>
<protein>
    <submittedName>
        <fullName evidence="3">Effector protein</fullName>
    </submittedName>
</protein>
<dbReference type="GeneID" id="92942623"/>
<dbReference type="EMBL" id="WOFV02000037">
    <property type="protein sequence ID" value="NAS18586.1"/>
    <property type="molecule type" value="Genomic_DNA"/>
</dbReference>
<organism evidence="3 5">
    <name type="scientific">Clostridium butyricum</name>
    <dbReference type="NCBI Taxonomy" id="1492"/>
    <lineage>
        <taxon>Bacteria</taxon>
        <taxon>Bacillati</taxon>
        <taxon>Bacillota</taxon>
        <taxon>Clostridia</taxon>
        <taxon>Eubacteriales</taxon>
        <taxon>Clostridiaceae</taxon>
        <taxon>Clostridium</taxon>
    </lineage>
</organism>
<evidence type="ECO:0000313" key="3">
    <source>
        <dbReference type="EMBL" id="PPV15992.1"/>
    </source>
</evidence>
<evidence type="ECO:0000313" key="1">
    <source>
        <dbReference type="EMBL" id="GEQ21106.1"/>
    </source>
</evidence>
<dbReference type="Proteomes" id="UP000321089">
    <property type="component" value="Unassembled WGS sequence"/>
</dbReference>
<accession>A0A0A6PX20</accession>
<name>A0A0A6PX20_CLOBU</name>
<proteinExistence type="predicted"/>
<reference evidence="4 8" key="2">
    <citation type="submission" date="2019-05" db="EMBL/GenBank/DDBJ databases">
        <authorList>
            <person name="Schori C."/>
            <person name="Ahrens C."/>
        </authorList>
    </citation>
    <scope>NUCLEOTIDE SEQUENCE [LARGE SCALE GENOMIC DNA]</scope>
    <source>
        <strain evidence="4 8">DSM 10702</strain>
    </source>
</reference>
<evidence type="ECO:0000313" key="8">
    <source>
        <dbReference type="Proteomes" id="UP000515243"/>
    </source>
</evidence>
<dbReference type="Proteomes" id="UP000474042">
    <property type="component" value="Unassembled WGS sequence"/>
</dbReference>
<reference evidence="1 6" key="3">
    <citation type="submission" date="2019-07" db="EMBL/GenBank/DDBJ databases">
        <title>Whole genome shotgun sequence of Clostridium butyricum NBRC 3858.</title>
        <authorList>
            <person name="Hosoyama A."/>
            <person name="Uohara A."/>
            <person name="Ohji S."/>
            <person name="Ichikawa N."/>
        </authorList>
    </citation>
    <scope>NUCLEOTIDE SEQUENCE [LARGE SCALE GENOMIC DNA]</scope>
    <source>
        <strain evidence="1 6">NBRC 3858</strain>
    </source>
</reference>
<evidence type="ECO:0000313" key="5">
    <source>
        <dbReference type="Proteomes" id="UP000238081"/>
    </source>
</evidence>
<evidence type="ECO:0000313" key="2">
    <source>
        <dbReference type="EMBL" id="NAS18586.1"/>
    </source>
</evidence>
<dbReference type="InterPro" id="IPR017938">
    <property type="entry name" value="Riboflavin_synthase-like_b-brl"/>
</dbReference>
<evidence type="ECO:0000313" key="6">
    <source>
        <dbReference type="Proteomes" id="UP000321089"/>
    </source>
</evidence>
<evidence type="ECO:0000313" key="7">
    <source>
        <dbReference type="Proteomes" id="UP000474042"/>
    </source>
</evidence>
<dbReference type="SUPFAM" id="SSF63380">
    <property type="entry name" value="Riboflavin synthase domain-like"/>
    <property type="match status" value="1"/>
</dbReference>
<dbReference type="EMBL" id="BKBC01000017">
    <property type="protein sequence ID" value="GEQ21106.1"/>
    <property type="molecule type" value="Genomic_DNA"/>
</dbReference>
<dbReference type="KEGG" id="cbut:ATN24_00790"/>
<dbReference type="EMBL" id="LRDH01000095">
    <property type="protein sequence ID" value="PPV15992.1"/>
    <property type="molecule type" value="Genomic_DNA"/>
</dbReference>